<keyword evidence="5 7" id="KW-0472">Membrane</keyword>
<proteinExistence type="inferred from homology"/>
<dbReference type="SUPFAM" id="SSF56935">
    <property type="entry name" value="Porins"/>
    <property type="match status" value="1"/>
</dbReference>
<evidence type="ECO:0000256" key="4">
    <source>
        <dbReference type="ARBA" id="ARBA00022692"/>
    </source>
</evidence>
<dbReference type="InterPro" id="IPR039426">
    <property type="entry name" value="TonB-dep_rcpt-like"/>
</dbReference>
<dbReference type="Proteomes" id="UP000295292">
    <property type="component" value="Unassembled WGS sequence"/>
</dbReference>
<comment type="subcellular location">
    <subcellularLocation>
        <location evidence="1 7">Cell outer membrane</location>
        <topology evidence="1 7">Multi-pass membrane protein</topology>
    </subcellularLocation>
</comment>
<evidence type="ECO:0000256" key="2">
    <source>
        <dbReference type="ARBA" id="ARBA00022448"/>
    </source>
</evidence>
<keyword evidence="2 7" id="KW-0813">Transport</keyword>
<protein>
    <submittedName>
        <fullName evidence="9">TonB-linked SusC/RagA family outer membrane protein</fullName>
    </submittedName>
</protein>
<accession>A0A4R6WKG1</accession>
<keyword evidence="10" id="KW-1185">Reference proteome</keyword>
<keyword evidence="6 7" id="KW-0998">Cell outer membrane</keyword>
<dbReference type="GO" id="GO:0009279">
    <property type="term" value="C:cell outer membrane"/>
    <property type="evidence" value="ECO:0007669"/>
    <property type="project" value="UniProtKB-SubCell"/>
</dbReference>
<reference evidence="9 10" key="1">
    <citation type="submission" date="2019-03" db="EMBL/GenBank/DDBJ databases">
        <title>Genomic Encyclopedia of Archaeal and Bacterial Type Strains, Phase II (KMG-II): from individual species to whole genera.</title>
        <authorList>
            <person name="Goeker M."/>
        </authorList>
    </citation>
    <scope>NUCLEOTIDE SEQUENCE [LARGE SCALE GENOMIC DNA]</scope>
    <source>
        <strain evidence="9 10">DSM 28353</strain>
    </source>
</reference>
<dbReference type="InterPro" id="IPR037066">
    <property type="entry name" value="Plug_dom_sf"/>
</dbReference>
<dbReference type="EMBL" id="SNYV01000011">
    <property type="protein sequence ID" value="TDQ79258.1"/>
    <property type="molecule type" value="Genomic_DNA"/>
</dbReference>
<dbReference type="OrthoDB" id="9768177at2"/>
<dbReference type="Gene3D" id="2.170.130.10">
    <property type="entry name" value="TonB-dependent receptor, plug domain"/>
    <property type="match status" value="1"/>
</dbReference>
<dbReference type="InterPro" id="IPR023997">
    <property type="entry name" value="TonB-dep_OMP_SusC/RagA_CS"/>
</dbReference>
<organism evidence="9 10">
    <name type="scientific">Sphingobacterium yanglingense</name>
    <dbReference type="NCBI Taxonomy" id="1437280"/>
    <lineage>
        <taxon>Bacteria</taxon>
        <taxon>Pseudomonadati</taxon>
        <taxon>Bacteroidota</taxon>
        <taxon>Sphingobacteriia</taxon>
        <taxon>Sphingobacteriales</taxon>
        <taxon>Sphingobacteriaceae</taxon>
        <taxon>Sphingobacterium</taxon>
    </lineage>
</organism>
<evidence type="ECO:0000256" key="7">
    <source>
        <dbReference type="PROSITE-ProRule" id="PRU01360"/>
    </source>
</evidence>
<dbReference type="RefSeq" id="WP_133583059.1">
    <property type="nucleotide sequence ID" value="NZ_SNYV01000011.1"/>
</dbReference>
<dbReference type="InterPro" id="IPR036942">
    <property type="entry name" value="Beta-barrel_TonB_sf"/>
</dbReference>
<sequence length="1035" mass="117300">MTKLIKWLYIFLMIMTMSPSLFSQDRKVVEGQGKLVIRLLGYKTDTILITDRKYQTKNIYLKPESREIEEIQINTGYQKLSKERLTGAVSKVDEGILKTVVSTSIIDRLANNVPGLVFNKTGGNPSNQTQISIRGQSTLFSRPDPLIVLDNFPYDGDLSSINPDDIESISVLKDAGAASVWGARAANGVIVLTSKKGSASSGLKIDLTAQATIGDRPNLKYEPRISSADYIKIERDLFDKGLYKTQETSANKTVLTPVVELLIANRDGLLAKEDLEAQLQSLGQIDLDSEMSKYYQQQSLNQHYALSINKAITGGNWLLSLGADKNRENLVKNGFERLNGRLFIEQKFWKDRLTFFANIARNNTNLFTPNPGMLYMTNLKQLYPYARLKDDQGNNAVVNKDYRSTYLNSVMQQNIGLLDWYYRPLDEVDLWDKKRQDREYRMDFNLGVKLTDGLLLNTSYQYVDRNLEDWDNQSLNSYGVRSLINQFTTVLDDGKILRNIPLGNILDVERQTMATHRFRLQATIDKTMAKVFNIQSVVGAEVNRTATAGLQNRLYGYNAERAGISSVDYLTLFPSFVNPAGTNLIPFKDDVSKLTDRFVSYYQNSSISIASKYVLTASTRFDQSNIFGVRTNQKGVPLWSVGLAWSINKENFFKADLFSQLKLRTTYGLNGNVNRNLSAFTTASYMGLAPFSRLPYATIQNPPNAELRWERTKVFNAGIDFGFLNNRINGSFDYFQKRGVDLIGDAPYPASSGVTRYRGNVAASKGHGYELLLNGLIVDQAFRWNSTLMLSQAKDIVSDYMDLTISGLNMIQGTSINPRVGKPLYSMYSFDTEGLDPATGDPIGILNGEQSTDWNAVISKTKIEDLLYYGSSRPTTNASFRNTFNWKNWNLTTNISYRANYFYRLNSIRYTNNNLLDNGLESRHSDYLRRWINPGDEQQTTVPSIPTAANSNRDNLYLYGESLIRRADHIRWEDLAVSYRMAMAKDWLKSVEFSFYVNNLGLIWRKSKEKIDPDFTGVGQRPMPRTYSFGVRLGF</sequence>
<dbReference type="Gene3D" id="2.40.170.20">
    <property type="entry name" value="TonB-dependent receptor, beta-barrel domain"/>
    <property type="match status" value="1"/>
</dbReference>
<keyword evidence="3 7" id="KW-1134">Transmembrane beta strand</keyword>
<dbReference type="InterPro" id="IPR012910">
    <property type="entry name" value="Plug_dom"/>
</dbReference>
<evidence type="ECO:0000256" key="1">
    <source>
        <dbReference type="ARBA" id="ARBA00004571"/>
    </source>
</evidence>
<comment type="similarity">
    <text evidence="7">Belongs to the TonB-dependent receptor family.</text>
</comment>
<keyword evidence="4 7" id="KW-0812">Transmembrane</keyword>
<dbReference type="NCBIfam" id="TIGR04057">
    <property type="entry name" value="SusC_RagA_signa"/>
    <property type="match status" value="1"/>
</dbReference>
<name>A0A4R6WKG1_9SPHI</name>
<dbReference type="NCBIfam" id="TIGR04056">
    <property type="entry name" value="OMP_RagA_SusC"/>
    <property type="match status" value="1"/>
</dbReference>
<evidence type="ECO:0000256" key="6">
    <source>
        <dbReference type="ARBA" id="ARBA00023237"/>
    </source>
</evidence>
<dbReference type="InterPro" id="IPR023996">
    <property type="entry name" value="TonB-dep_OMP_SusC/RagA"/>
</dbReference>
<dbReference type="AlphaFoldDB" id="A0A4R6WKG1"/>
<evidence type="ECO:0000313" key="10">
    <source>
        <dbReference type="Proteomes" id="UP000295292"/>
    </source>
</evidence>
<evidence type="ECO:0000313" key="9">
    <source>
        <dbReference type="EMBL" id="TDQ79258.1"/>
    </source>
</evidence>
<evidence type="ECO:0000256" key="3">
    <source>
        <dbReference type="ARBA" id="ARBA00022452"/>
    </source>
</evidence>
<evidence type="ECO:0000256" key="5">
    <source>
        <dbReference type="ARBA" id="ARBA00023136"/>
    </source>
</evidence>
<evidence type="ECO:0000259" key="8">
    <source>
        <dbReference type="Pfam" id="PF07715"/>
    </source>
</evidence>
<comment type="caution">
    <text evidence="9">The sequence shown here is derived from an EMBL/GenBank/DDBJ whole genome shotgun (WGS) entry which is preliminary data.</text>
</comment>
<dbReference type="PROSITE" id="PS52016">
    <property type="entry name" value="TONB_DEPENDENT_REC_3"/>
    <property type="match status" value="1"/>
</dbReference>
<feature type="domain" description="TonB-dependent receptor plug" evidence="8">
    <location>
        <begin position="82"/>
        <end position="189"/>
    </location>
</feature>
<dbReference type="Pfam" id="PF07715">
    <property type="entry name" value="Plug"/>
    <property type="match status" value="1"/>
</dbReference>
<gene>
    <name evidence="9" type="ORF">CLV99_0691</name>
</gene>